<protein>
    <recommendedName>
        <fullName evidence="2">Retrograde transport protein Dsl1 C-terminal domain-containing protein</fullName>
    </recommendedName>
</protein>
<accession>A0A9P0VZV7</accession>
<keyword evidence="4" id="KW-1185">Reference proteome</keyword>
<organism evidence="3 4">
    <name type="scientific">[Candida] railenensis</name>
    <dbReference type="NCBI Taxonomy" id="45579"/>
    <lineage>
        <taxon>Eukaryota</taxon>
        <taxon>Fungi</taxon>
        <taxon>Dikarya</taxon>
        <taxon>Ascomycota</taxon>
        <taxon>Saccharomycotina</taxon>
        <taxon>Pichiomycetes</taxon>
        <taxon>Debaryomycetaceae</taxon>
        <taxon>Kurtzmaniella</taxon>
    </lineage>
</organism>
<name>A0A9P0VZV7_9ASCO</name>
<gene>
    <name evidence="3" type="ORF">CLIB1423_16S00188</name>
</gene>
<dbReference type="InterPro" id="IPR021876">
    <property type="entry name" value="Dsl1_C"/>
</dbReference>
<evidence type="ECO:0000313" key="3">
    <source>
        <dbReference type="EMBL" id="CAH2354329.1"/>
    </source>
</evidence>
<dbReference type="OrthoDB" id="534815at2759"/>
<sequence length="788" mass="91030">MSVSIGELVSIHQSRLDEISGEIENYPYSISSVDVENDDKFRKSSSPVSSTSSALYEDAQEEEELKSLSLFQLNAKMKEHEDNLESLNRLWLLRGLVQEIEGTLHDAVEVCGCVELESIFFNLVKLHTKLSEFREAHPSALIVDKLYEHHEKLYDEAIDQIRKLFHKFFPSVNTFINPIIVNDVELEYNGEFQSVFRKYTERNSSESVIGGLLHEKQLIWDKQLLNPFLVDHTHYLELKQEVVAHLDCESIVYSVELREQRTDSFFNEDYFASLTNFIRFINLFEDQTLQNFYSSKISRNLTDVVSENVNELVLNNNSLLVDQLVDVIGLSKRTNWSLSIANSLNSESGMIIESLNHLYLDWLVDRYISKIRMFFNDEEELRKLFKNVSSVDSGSTAKVADSKTEEEEEKSAWDEDWDNDGWNDGEDAEEKEDEKEEKEVAAEKEEDDDEWDAWDEEIKLEDSPRKEKVPFKLSKRSSASMSASSRPVASAVSQSTFLVTAIPSKLFDILSGYLQENQVQLSPSSLISSKIKILVTCIISFASITYPTLERSFILYNDLIYLHQLLAPLNFGGDNDCINELVRFANTNWIKLKLDLLPNLRAITNKINLDHDDYIAKINLDKSEDDFQLDASATHQLNLLQDWLSKFLDSGTLLSENPTKFKELLSFFLNFVNDWIVDSIIAMDEITEYQSNKLTKILESIRQITLPIAAEHIDHNAVFNIKAFHRMENVNFLISNHLKDIMERFYSGEFYDFESNEIISVIRSIFVKSELREGYIQEIIDIRNIDNE</sequence>
<dbReference type="Pfam" id="PF11989">
    <property type="entry name" value="Dsl1_C"/>
    <property type="match status" value="1"/>
</dbReference>
<feature type="compositionally biased region" description="Acidic residues" evidence="1">
    <location>
        <begin position="404"/>
        <end position="436"/>
    </location>
</feature>
<dbReference type="Gene3D" id="1.10.357.150">
    <property type="match status" value="1"/>
</dbReference>
<evidence type="ECO:0000259" key="2">
    <source>
        <dbReference type="Pfam" id="PF11989"/>
    </source>
</evidence>
<comment type="caution">
    <text evidence="3">The sequence shown here is derived from an EMBL/GenBank/DDBJ whole genome shotgun (WGS) entry which is preliminary data.</text>
</comment>
<dbReference type="EMBL" id="CAKXYY010000016">
    <property type="protein sequence ID" value="CAH2354329.1"/>
    <property type="molecule type" value="Genomic_DNA"/>
</dbReference>
<dbReference type="AlphaFoldDB" id="A0A9P0VZV7"/>
<feature type="region of interest" description="Disordered" evidence="1">
    <location>
        <begin position="395"/>
        <end position="452"/>
    </location>
</feature>
<proteinExistence type="predicted"/>
<dbReference type="InterPro" id="IPR046362">
    <property type="entry name" value="Zw10/DSL1_C_sf"/>
</dbReference>
<evidence type="ECO:0000256" key="1">
    <source>
        <dbReference type="SAM" id="MobiDB-lite"/>
    </source>
</evidence>
<feature type="domain" description="Retrograde transport protein Dsl1 C-terminal" evidence="2">
    <location>
        <begin position="623"/>
        <end position="785"/>
    </location>
</feature>
<dbReference type="Proteomes" id="UP000837801">
    <property type="component" value="Unassembled WGS sequence"/>
</dbReference>
<evidence type="ECO:0000313" key="4">
    <source>
        <dbReference type="Proteomes" id="UP000837801"/>
    </source>
</evidence>
<reference evidence="3" key="1">
    <citation type="submission" date="2022-03" db="EMBL/GenBank/DDBJ databases">
        <authorList>
            <person name="Legras J.-L."/>
            <person name="Devillers H."/>
            <person name="Grondin C."/>
        </authorList>
    </citation>
    <scope>NUCLEOTIDE SEQUENCE</scope>
    <source>
        <strain evidence="3">CLIB 1423</strain>
    </source>
</reference>